<dbReference type="GO" id="GO:0006281">
    <property type="term" value="P:DNA repair"/>
    <property type="evidence" value="ECO:0007669"/>
    <property type="project" value="UniProtKB-KW"/>
</dbReference>
<proteinExistence type="inferred from homology"/>
<dbReference type="PANTHER" id="PTHR11081:SF65">
    <property type="entry name" value="DNA DAMAGE-INDUCIBLE PROTEIN DIN7-RELATED"/>
    <property type="match status" value="1"/>
</dbReference>
<dbReference type="Gene3D" id="3.40.50.1010">
    <property type="entry name" value="5'-nuclease"/>
    <property type="match status" value="1"/>
</dbReference>
<evidence type="ECO:0000256" key="12">
    <source>
        <dbReference type="ARBA" id="ARBA00022881"/>
    </source>
</evidence>
<evidence type="ECO:0000256" key="6">
    <source>
        <dbReference type="ARBA" id="ARBA00022723"/>
    </source>
</evidence>
<keyword evidence="9" id="KW-0378">Hydrolase</keyword>
<feature type="region of interest" description="Disordered" evidence="17">
    <location>
        <begin position="343"/>
        <end position="401"/>
    </location>
</feature>
<feature type="compositionally biased region" description="Polar residues" evidence="17">
    <location>
        <begin position="431"/>
        <end position="447"/>
    </location>
</feature>
<dbReference type="InterPro" id="IPR044752">
    <property type="entry name" value="PIN-like_EXO1"/>
</dbReference>
<keyword evidence="15" id="KW-0539">Nucleus</keyword>
<evidence type="ECO:0000256" key="10">
    <source>
        <dbReference type="ARBA" id="ARBA00022839"/>
    </source>
</evidence>
<evidence type="ECO:0000256" key="7">
    <source>
        <dbReference type="ARBA" id="ARBA00022763"/>
    </source>
</evidence>
<dbReference type="InterPro" id="IPR029060">
    <property type="entry name" value="PIN-like_dom_sf"/>
</dbReference>
<dbReference type="Gene3D" id="1.10.150.20">
    <property type="entry name" value="5' to 3' exonuclease, C-terminal subdomain"/>
    <property type="match status" value="1"/>
</dbReference>
<keyword evidence="5" id="KW-0540">Nuclease</keyword>
<dbReference type="SMART" id="SM00484">
    <property type="entry name" value="XPGI"/>
    <property type="match status" value="1"/>
</dbReference>
<dbReference type="GO" id="GO:0035312">
    <property type="term" value="F:5'-3' DNA exonuclease activity"/>
    <property type="evidence" value="ECO:0007669"/>
    <property type="project" value="InterPro"/>
</dbReference>
<dbReference type="FunFam" id="3.40.50.1010:FF:000002">
    <property type="entry name" value="Exonuclease 1, putative"/>
    <property type="match status" value="1"/>
</dbReference>
<protein>
    <recommendedName>
        <fullName evidence="4">Exonuclease 1</fullName>
    </recommendedName>
</protein>
<evidence type="ECO:0000256" key="13">
    <source>
        <dbReference type="ARBA" id="ARBA00023125"/>
    </source>
</evidence>
<evidence type="ECO:0000256" key="9">
    <source>
        <dbReference type="ARBA" id="ARBA00022801"/>
    </source>
</evidence>
<evidence type="ECO:0000256" key="17">
    <source>
        <dbReference type="SAM" id="MobiDB-lite"/>
    </source>
</evidence>
<dbReference type="InterPro" id="IPR037315">
    <property type="entry name" value="EXO1_H3TH"/>
</dbReference>
<dbReference type="GO" id="GO:0046872">
    <property type="term" value="F:metal ion binding"/>
    <property type="evidence" value="ECO:0007669"/>
    <property type="project" value="UniProtKB-KW"/>
</dbReference>
<dbReference type="InterPro" id="IPR006085">
    <property type="entry name" value="XPG_DNA_repair_N"/>
</dbReference>
<evidence type="ECO:0000256" key="8">
    <source>
        <dbReference type="ARBA" id="ARBA00022769"/>
    </source>
</evidence>
<evidence type="ECO:0000256" key="15">
    <source>
        <dbReference type="ARBA" id="ARBA00023242"/>
    </source>
</evidence>
<keyword evidence="11" id="KW-0460">Magnesium</keyword>
<dbReference type="Pfam" id="PF00867">
    <property type="entry name" value="XPG_I"/>
    <property type="match status" value="1"/>
</dbReference>
<comment type="cofactor">
    <cofactor evidence="1">
        <name>Mg(2+)</name>
        <dbReference type="ChEBI" id="CHEBI:18420"/>
    </cofactor>
</comment>
<dbReference type="GO" id="GO:0005634">
    <property type="term" value="C:nucleus"/>
    <property type="evidence" value="ECO:0007669"/>
    <property type="project" value="UniProtKB-SubCell"/>
</dbReference>
<keyword evidence="12" id="KW-0267">Excision nuclease</keyword>
<dbReference type="InterPro" id="IPR019974">
    <property type="entry name" value="XPG_CS"/>
</dbReference>
<evidence type="ECO:0000313" key="20">
    <source>
        <dbReference type="EMBL" id="JAT77997.1"/>
    </source>
</evidence>
<dbReference type="Pfam" id="PF00752">
    <property type="entry name" value="XPG_N"/>
    <property type="match status" value="1"/>
</dbReference>
<dbReference type="SUPFAM" id="SSF88723">
    <property type="entry name" value="PIN domain-like"/>
    <property type="match status" value="1"/>
</dbReference>
<evidence type="ECO:0000256" key="2">
    <source>
        <dbReference type="ARBA" id="ARBA00004123"/>
    </source>
</evidence>
<keyword evidence="14" id="KW-0234">DNA repair</keyword>
<feature type="compositionally biased region" description="Polar residues" evidence="17">
    <location>
        <begin position="577"/>
        <end position="593"/>
    </location>
</feature>
<dbReference type="GO" id="GO:0003677">
    <property type="term" value="F:DNA binding"/>
    <property type="evidence" value="ECO:0007669"/>
    <property type="project" value="UniProtKB-KW"/>
</dbReference>
<comment type="similarity">
    <text evidence="3">Belongs to the XPG/RAD2 endonuclease family. EXO1 subfamily.</text>
</comment>
<sequence length="710" mass="73947">MGISGLLPQLRSITKRVHIREHAGARAAVDAYSLLHKGSYGCAEEMVEDKPTNRYVEYCMSRVELLLSAGLVPVMVFDGGRLPNKGEEEASRGRSRAAARERARALAAAGNVAGAYEAYQRAVDVTPRHAFQLIRALRRRGVDYVVAPYEADAQMAHMATTGQVELVVSEDSDMLAYGCPLVLFKMDKVGYADEVRLADLGNNAGLDLRGWPHDLFLQLCIMSGCDFLPSLPGIGIKRAHAHLKRTRCFIKAVQALKWDGTAVPPQYLVRFQRALWSFRHQRVYCRTQQATIPMTPLPEGGLAASTLIPEAAETVEGEPDFLGPWVEDCIARGVAEGRLDPMTHQPFAMDLPSPTKQHPDRQGGRGLGQQPKTWAAPATQAPPGPSPGPSDGQQSLLSMGWGRGKASGFLALPTCSREAQRAYRAPRPASQPESGSQVAHASSSPAPTSLGGRRSSGTLLHRSGKPGGGQGVSRYFSRAPSAPSGGSLDGGGVGQAPIEPGADGAGRVACEPGLGTAAPTPTPGDSDLHSTACSPGLARALATQEQRRRSGHSVPASQASGGCGLSQGSGGDDKENVSLSASWGPTVVPSQASVDGGGGKPGDAWSGGEAAVGAPPSPHPAPSPGFYVVQSPAGQDQAEATPESGTGAPQVVSPAGLPLGPGSGKRRGSGPQGTPLPRRRLETGACGRSPPPEPEASSSLFSQFAFKSCA</sequence>
<dbReference type="InterPro" id="IPR036279">
    <property type="entry name" value="5-3_exonuclease_C_sf"/>
</dbReference>
<comment type="subcellular location">
    <subcellularLocation>
        <location evidence="2">Nucleus</location>
    </subcellularLocation>
</comment>
<dbReference type="SUPFAM" id="SSF47807">
    <property type="entry name" value="5' to 3' exonuclease, C-terminal subdomain"/>
    <property type="match status" value="1"/>
</dbReference>
<evidence type="ECO:0000256" key="3">
    <source>
        <dbReference type="ARBA" id="ARBA00010563"/>
    </source>
</evidence>
<feature type="domain" description="XPG N-terminal" evidence="19">
    <location>
        <begin position="1"/>
        <end position="99"/>
    </location>
</feature>
<keyword evidence="7" id="KW-0227">DNA damage</keyword>
<dbReference type="CDD" id="cd09908">
    <property type="entry name" value="H3TH_EXO1"/>
    <property type="match status" value="1"/>
</dbReference>
<accession>A0A1D2AFN2</accession>
<gene>
    <name evidence="20" type="ORF">g.38670</name>
</gene>
<keyword evidence="10" id="KW-0269">Exonuclease</keyword>
<dbReference type="PROSITE" id="PS00842">
    <property type="entry name" value="XPG_2"/>
    <property type="match status" value="1"/>
</dbReference>
<evidence type="ECO:0000256" key="16">
    <source>
        <dbReference type="ARBA" id="ARBA00060210"/>
    </source>
</evidence>
<dbReference type="GO" id="GO:0017108">
    <property type="term" value="F:5'-flap endonuclease activity"/>
    <property type="evidence" value="ECO:0007669"/>
    <property type="project" value="TreeGrafter"/>
</dbReference>
<comment type="function">
    <text evidence="16">Putative 5'-&gt;3' double-stranded DNA exonuclease which may also contain a cryptic 3'-&gt;5' double-stranded DNA exonuclease activity. May be involved in DNA mismatch repair (MMR).</text>
</comment>
<feature type="compositionally biased region" description="Gly residues" evidence="17">
    <location>
        <begin position="561"/>
        <end position="570"/>
    </location>
</feature>
<evidence type="ECO:0000256" key="4">
    <source>
        <dbReference type="ARBA" id="ARBA00020324"/>
    </source>
</evidence>
<dbReference type="InterPro" id="IPR006084">
    <property type="entry name" value="XPG/Rad2"/>
</dbReference>
<evidence type="ECO:0000259" key="19">
    <source>
        <dbReference type="SMART" id="SM00485"/>
    </source>
</evidence>
<feature type="domain" description="XPG-I" evidence="18">
    <location>
        <begin position="138"/>
        <end position="208"/>
    </location>
</feature>
<evidence type="ECO:0000256" key="11">
    <source>
        <dbReference type="ARBA" id="ARBA00022842"/>
    </source>
</evidence>
<evidence type="ECO:0000256" key="14">
    <source>
        <dbReference type="ARBA" id="ARBA00023204"/>
    </source>
</evidence>
<dbReference type="InterPro" id="IPR006086">
    <property type="entry name" value="XPG-I_dom"/>
</dbReference>
<dbReference type="AlphaFoldDB" id="A0A1D2AFN2"/>
<dbReference type="EMBL" id="GDKF01000625">
    <property type="protein sequence ID" value="JAT77997.1"/>
    <property type="molecule type" value="Transcribed_RNA"/>
</dbReference>
<dbReference type="SMART" id="SM00485">
    <property type="entry name" value="XPGN"/>
    <property type="match status" value="1"/>
</dbReference>
<dbReference type="FunFam" id="1.10.150.20:FF:000011">
    <property type="entry name" value="exonuclease 1"/>
    <property type="match status" value="1"/>
</dbReference>
<dbReference type="PRINTS" id="PR00853">
    <property type="entry name" value="XPGRADSUPER"/>
</dbReference>
<keyword evidence="13" id="KW-0238">DNA-binding</keyword>
<dbReference type="CDD" id="cd09857">
    <property type="entry name" value="PIN_EXO1"/>
    <property type="match status" value="1"/>
</dbReference>
<reference evidence="20" key="1">
    <citation type="submission" date="2015-08" db="EMBL/GenBank/DDBJ databases">
        <authorList>
            <person name="Babu N.S."/>
            <person name="Beckwith C.J."/>
            <person name="Beseler K.G."/>
            <person name="Brison A."/>
            <person name="Carone J.V."/>
            <person name="Caskin T.P."/>
            <person name="Diamond M."/>
            <person name="Durham M.E."/>
            <person name="Foxe J.M."/>
            <person name="Go M."/>
            <person name="Henderson B.A."/>
            <person name="Jones I.B."/>
            <person name="McGettigan J.A."/>
            <person name="Micheletti S.J."/>
            <person name="Nasrallah M.E."/>
            <person name="Ortiz D."/>
            <person name="Piller C.R."/>
            <person name="Privatt S.R."/>
            <person name="Schneider S.L."/>
            <person name="Sharp S."/>
            <person name="Smith T.C."/>
            <person name="Stanton J.D."/>
            <person name="Ullery H.E."/>
            <person name="Wilson R.J."/>
            <person name="Serrano M.G."/>
            <person name="Buck G."/>
            <person name="Lee V."/>
            <person name="Wang Y."/>
            <person name="Carvalho R."/>
            <person name="Voegtly L."/>
            <person name="Shi R."/>
            <person name="Duckworth R."/>
            <person name="Johnson A."/>
            <person name="Loviza R."/>
            <person name="Walstead R."/>
            <person name="Shah Z."/>
            <person name="Kiflezghi M."/>
            <person name="Wade K."/>
            <person name="Ball S.L."/>
            <person name="Bradley K.W."/>
            <person name="Asai D.J."/>
            <person name="Bowman C.A."/>
            <person name="Russell D.A."/>
            <person name="Pope W.H."/>
            <person name="Jacobs-Sera D."/>
            <person name="Hendrix R.W."/>
            <person name="Hatfull G.F."/>
        </authorList>
    </citation>
    <scope>NUCLEOTIDE SEQUENCE</scope>
</reference>
<keyword evidence="6" id="KW-0479">Metal-binding</keyword>
<name>A0A1D2AFN2_AUXPR</name>
<organism evidence="20">
    <name type="scientific">Auxenochlorella protothecoides</name>
    <name type="common">Green microalga</name>
    <name type="synonym">Chlorella protothecoides</name>
    <dbReference type="NCBI Taxonomy" id="3075"/>
    <lineage>
        <taxon>Eukaryota</taxon>
        <taxon>Viridiplantae</taxon>
        <taxon>Chlorophyta</taxon>
        <taxon>core chlorophytes</taxon>
        <taxon>Trebouxiophyceae</taxon>
        <taxon>Chlorellales</taxon>
        <taxon>Chlorellaceae</taxon>
        <taxon>Auxenochlorella</taxon>
    </lineage>
</organism>
<feature type="region of interest" description="Disordered" evidence="17">
    <location>
        <begin position="419"/>
        <end position="701"/>
    </location>
</feature>
<keyword evidence="8" id="KW-0228">DNA excision</keyword>
<evidence type="ECO:0000259" key="18">
    <source>
        <dbReference type="SMART" id="SM00484"/>
    </source>
</evidence>
<dbReference type="PANTHER" id="PTHR11081">
    <property type="entry name" value="FLAP ENDONUCLEASE FAMILY MEMBER"/>
    <property type="match status" value="1"/>
</dbReference>
<evidence type="ECO:0000256" key="1">
    <source>
        <dbReference type="ARBA" id="ARBA00001946"/>
    </source>
</evidence>
<evidence type="ECO:0000256" key="5">
    <source>
        <dbReference type="ARBA" id="ARBA00022722"/>
    </source>
</evidence>